<dbReference type="AlphaFoldDB" id="A0A2N3L505"/>
<evidence type="ECO:0000313" key="2">
    <source>
        <dbReference type="Proteomes" id="UP000233332"/>
    </source>
</evidence>
<sequence length="131" mass="15592">MKLDDQARNWGEIANDFLIHYKILTNVEQAKLLTSTSKSIRFKFMNQYLSHVVRTLDTLDNEELSLAIERSIHMISLDNFEHDYRETSLRVQVFLERLADYEAVFHKIWSQNQDLVSTEMKKRINWLVSIT</sequence>
<comment type="caution">
    <text evidence="1">The sequence shown here is derived from an EMBL/GenBank/DDBJ whole genome shotgun (WGS) entry which is preliminary data.</text>
</comment>
<proteinExistence type="predicted"/>
<keyword evidence="2" id="KW-1185">Reference proteome</keyword>
<gene>
    <name evidence="1" type="ORF">COO92_13430</name>
</gene>
<dbReference type="RefSeq" id="WP_165792361.1">
    <property type="nucleotide sequence ID" value="NZ_NXGX01000005.1"/>
</dbReference>
<name>A0A2N3L505_9PROT</name>
<protein>
    <submittedName>
        <fullName evidence="1">Uncharacterized protein</fullName>
    </submittedName>
</protein>
<dbReference type="EMBL" id="NXGX01000005">
    <property type="protein sequence ID" value="PKR57770.1"/>
    <property type="molecule type" value="Genomic_DNA"/>
</dbReference>
<dbReference type="Proteomes" id="UP000233332">
    <property type="component" value="Unassembled WGS sequence"/>
</dbReference>
<organism evidence="1 2">
    <name type="scientific">Thalassospira lohafexi</name>
    <dbReference type="NCBI Taxonomy" id="744227"/>
    <lineage>
        <taxon>Bacteria</taxon>
        <taxon>Pseudomonadati</taxon>
        <taxon>Pseudomonadota</taxon>
        <taxon>Alphaproteobacteria</taxon>
        <taxon>Rhodospirillales</taxon>
        <taxon>Thalassospiraceae</taxon>
        <taxon>Thalassospira</taxon>
    </lineage>
</organism>
<accession>A0A2N3L505</accession>
<evidence type="ECO:0000313" key="1">
    <source>
        <dbReference type="EMBL" id="PKR57770.1"/>
    </source>
</evidence>
<reference evidence="1 2" key="1">
    <citation type="submission" date="2017-09" db="EMBL/GenBank/DDBJ databases">
        <title>Biodiversity and function of Thalassospira species in the particle-attached aromatic-hydrocarbon-degrading consortia from the surface seawater of the China South Sea.</title>
        <authorList>
            <person name="Dong C."/>
            <person name="Lai Q."/>
            <person name="Shao Z."/>
        </authorList>
    </citation>
    <scope>NUCLEOTIDE SEQUENCE [LARGE SCALE GENOMIC DNA]</scope>
    <source>
        <strain evidence="1 2">139Z-12</strain>
    </source>
</reference>